<reference evidence="1 2" key="1">
    <citation type="journal article" date="2014" name="Int. J. Syst. Evol. Microbiol.">
        <title>Leptospira mayottensis sp. nov., a pathogenic species of the genus Leptospira isolated from humans.</title>
        <authorList>
            <person name="Bourhy P."/>
            <person name="Collet L."/>
            <person name="Brisse S."/>
            <person name="Picardeau M."/>
        </authorList>
    </citation>
    <scope>NUCLEOTIDE SEQUENCE [LARGE SCALE GENOMIC DNA]</scope>
    <source>
        <strain evidence="1 2">200901122</strain>
    </source>
</reference>
<evidence type="ECO:0000313" key="1">
    <source>
        <dbReference type="EMBL" id="EKR99118.1"/>
    </source>
</evidence>
<organism evidence="1 2">
    <name type="scientific">Leptospira mayottensis 200901122</name>
    <dbReference type="NCBI Taxonomy" id="1193010"/>
    <lineage>
        <taxon>Bacteria</taxon>
        <taxon>Pseudomonadati</taxon>
        <taxon>Spirochaetota</taxon>
        <taxon>Spirochaetia</taxon>
        <taxon>Leptospirales</taxon>
        <taxon>Leptospiraceae</taxon>
        <taxon>Leptospira</taxon>
    </lineage>
</organism>
<comment type="caution">
    <text evidence="1">The sequence shown here is derived from an EMBL/GenBank/DDBJ whole genome shotgun (WGS) entry which is preliminary data.</text>
</comment>
<sequence length="43" mass="5132">MKLWIFLFTYLKESSKSEYIKRKFKHKTTGRKGQGTVDYSSGR</sequence>
<accession>A0AA87SVM5</accession>
<gene>
    <name evidence="1" type="ORF">LEP1GSC125_3666</name>
</gene>
<dbReference type="Proteomes" id="UP000001343">
    <property type="component" value="Unassembled WGS sequence"/>
</dbReference>
<evidence type="ECO:0000313" key="2">
    <source>
        <dbReference type="Proteomes" id="UP000001343"/>
    </source>
</evidence>
<proteinExistence type="predicted"/>
<dbReference type="AlphaFoldDB" id="A0AA87SVM5"/>
<dbReference type="EMBL" id="AKWM02000058">
    <property type="protein sequence ID" value="EKR99118.1"/>
    <property type="molecule type" value="Genomic_DNA"/>
</dbReference>
<protein>
    <submittedName>
        <fullName evidence="1">Uncharacterized protein</fullName>
    </submittedName>
</protein>
<name>A0AA87SVM5_9LEPT</name>